<protein>
    <submittedName>
        <fullName evidence="2">Uncharacterized protein</fullName>
    </submittedName>
</protein>
<evidence type="ECO:0000313" key="2">
    <source>
        <dbReference type="EMBL" id="DAF44725.1"/>
    </source>
</evidence>
<keyword evidence="1" id="KW-0175">Coiled coil</keyword>
<evidence type="ECO:0000256" key="1">
    <source>
        <dbReference type="SAM" id="Coils"/>
    </source>
</evidence>
<accession>A0A8S5S137</accession>
<dbReference type="EMBL" id="BK032511">
    <property type="protein sequence ID" value="DAF44725.1"/>
    <property type="molecule type" value="Genomic_DNA"/>
</dbReference>
<reference evidence="2" key="1">
    <citation type="journal article" date="2021" name="Proc. Natl. Acad. Sci. U.S.A.">
        <title>A Catalog of Tens of Thousands of Viruses from Human Metagenomes Reveals Hidden Associations with Chronic Diseases.</title>
        <authorList>
            <person name="Tisza M.J."/>
            <person name="Buck C.B."/>
        </authorList>
    </citation>
    <scope>NUCLEOTIDE SEQUENCE</scope>
    <source>
        <strain evidence="2">Ct8Lf7</strain>
    </source>
</reference>
<name>A0A8S5S137_9CAUD</name>
<organism evidence="2">
    <name type="scientific">Podoviridae sp. ct8Lf7</name>
    <dbReference type="NCBI Taxonomy" id="2827723"/>
    <lineage>
        <taxon>Viruses</taxon>
        <taxon>Duplodnaviria</taxon>
        <taxon>Heunggongvirae</taxon>
        <taxon>Uroviricota</taxon>
        <taxon>Caudoviricetes</taxon>
    </lineage>
</organism>
<feature type="coiled-coil region" evidence="1">
    <location>
        <begin position="208"/>
        <end position="268"/>
    </location>
</feature>
<proteinExistence type="predicted"/>
<sequence>MKNKVFFAREGEQGLTSTSGSYYCNVAQEMIQAATERLNSVKFYQVSVASIGGGEKQLMTVGQTSLDFIKDDLEKSAEMNSFCAWVREAIKKKEELISYTTACSIEKWARENNVEIPEQPQYPDSPIKADEKEVMDSWDANKRNKYLRLEAFASTYGKYIHPKGAFSKARKDVHAAENCPIYKEGTGRDLILYYQDPTIKVEDVDAMFMSLQDTYRSYEKELNAMKAELKETVNKLDMTREREYQDRVAEFKADYERYNSKMQEFRSQFNNWRTSEQERISQLKITLPTNLLGIFEEIRKQGDPSSK</sequence>